<dbReference type="Proteomes" id="UP000270296">
    <property type="component" value="Unassembled WGS sequence"/>
</dbReference>
<dbReference type="EMBL" id="UZAM01015289">
    <property type="protein sequence ID" value="VDP38164.1"/>
    <property type="molecule type" value="Genomic_DNA"/>
</dbReference>
<keyword evidence="2" id="KW-1185">Reference proteome</keyword>
<protein>
    <submittedName>
        <fullName evidence="3">YkgJ family cysteine cluster protein</fullName>
    </submittedName>
</protein>
<dbReference type="WBParaSite" id="SBAD_0001161401-mRNA-1">
    <property type="protein sequence ID" value="SBAD_0001161401-mRNA-1"/>
    <property type="gene ID" value="SBAD_0001161401"/>
</dbReference>
<name>A0A183J5T2_9BILA</name>
<organism evidence="3">
    <name type="scientific">Soboliphyme baturini</name>
    <dbReference type="NCBI Taxonomy" id="241478"/>
    <lineage>
        <taxon>Eukaryota</taxon>
        <taxon>Metazoa</taxon>
        <taxon>Ecdysozoa</taxon>
        <taxon>Nematoda</taxon>
        <taxon>Enoplea</taxon>
        <taxon>Dorylaimia</taxon>
        <taxon>Dioctophymatida</taxon>
        <taxon>Dioctophymatoidea</taxon>
        <taxon>Soboliphymatidae</taxon>
        <taxon>Soboliphyme</taxon>
    </lineage>
</organism>
<evidence type="ECO:0000313" key="2">
    <source>
        <dbReference type="Proteomes" id="UP000270296"/>
    </source>
</evidence>
<reference evidence="1 2" key="2">
    <citation type="submission" date="2018-11" db="EMBL/GenBank/DDBJ databases">
        <authorList>
            <consortium name="Pathogen Informatics"/>
        </authorList>
    </citation>
    <scope>NUCLEOTIDE SEQUENCE [LARGE SCALE GENOMIC DNA]</scope>
</reference>
<proteinExistence type="predicted"/>
<evidence type="ECO:0000313" key="1">
    <source>
        <dbReference type="EMBL" id="VDP38164.1"/>
    </source>
</evidence>
<gene>
    <name evidence="1" type="ORF">SBAD_LOCUS11230</name>
</gene>
<sequence length="72" mass="8410">MQKKGCGNDDCPTCGDVCVLPRMNDSSCSWDEMNRRLWKKFTVLVGRTHMPNWRKRGAYKMIKNLPYPLCVE</sequence>
<evidence type="ECO:0000313" key="3">
    <source>
        <dbReference type="WBParaSite" id="SBAD_0001161401-mRNA-1"/>
    </source>
</evidence>
<accession>A0A183J5T2</accession>
<dbReference type="AlphaFoldDB" id="A0A183J5T2"/>
<reference evidence="3" key="1">
    <citation type="submission" date="2016-06" db="UniProtKB">
        <authorList>
            <consortium name="WormBaseParasite"/>
        </authorList>
    </citation>
    <scope>IDENTIFICATION</scope>
</reference>